<dbReference type="eggNOG" id="COG0561">
    <property type="taxonomic scope" value="Bacteria"/>
</dbReference>
<name>A0A239TJP6_9FIRM</name>
<keyword evidence="1" id="KW-0378">Hydrolase</keyword>
<protein>
    <submittedName>
        <fullName evidence="1">Putative hydrolase M6_Spy0533</fullName>
        <ecNumber evidence="1">3.-.-.-</ecNumber>
    </submittedName>
</protein>
<dbReference type="GO" id="GO:0005829">
    <property type="term" value="C:cytosol"/>
    <property type="evidence" value="ECO:0007669"/>
    <property type="project" value="TreeGrafter"/>
</dbReference>
<dbReference type="EC" id="3.-.-.-" evidence="1"/>
<dbReference type="PROSITE" id="PS01228">
    <property type="entry name" value="COF_1"/>
    <property type="match status" value="1"/>
</dbReference>
<dbReference type="EMBL" id="LT906446">
    <property type="protein sequence ID" value="SNU97659.1"/>
    <property type="molecule type" value="Genomic_DNA"/>
</dbReference>
<reference evidence="1 2" key="1">
    <citation type="submission" date="2017-06" db="EMBL/GenBank/DDBJ databases">
        <authorList>
            <consortium name="Pathogen Informatics"/>
        </authorList>
    </citation>
    <scope>NUCLEOTIDE SEQUENCE [LARGE SCALE GENOMIC DNA]</scope>
    <source>
        <strain evidence="1 2">NCTC10570</strain>
    </source>
</reference>
<proteinExistence type="predicted"/>
<dbReference type="InterPro" id="IPR000150">
    <property type="entry name" value="Cof"/>
</dbReference>
<dbReference type="RefSeq" id="WP_027889566.1">
    <property type="nucleotide sequence ID" value="NZ_JACJLZ010000010.1"/>
</dbReference>
<dbReference type="AlphaFoldDB" id="A0A239TJP6"/>
<organism evidence="1 2">
    <name type="scientific">Megamonas hypermegale</name>
    <dbReference type="NCBI Taxonomy" id="158847"/>
    <lineage>
        <taxon>Bacteria</taxon>
        <taxon>Bacillati</taxon>
        <taxon>Bacillota</taxon>
        <taxon>Negativicutes</taxon>
        <taxon>Selenomonadales</taxon>
        <taxon>Selenomonadaceae</taxon>
        <taxon>Megamonas</taxon>
    </lineage>
</organism>
<dbReference type="NCBIfam" id="TIGR01484">
    <property type="entry name" value="HAD-SF-IIB"/>
    <property type="match status" value="1"/>
</dbReference>
<dbReference type="PROSITE" id="PS01229">
    <property type="entry name" value="COF_2"/>
    <property type="match status" value="1"/>
</dbReference>
<dbReference type="PANTHER" id="PTHR10000:SF8">
    <property type="entry name" value="HAD SUPERFAMILY HYDROLASE-LIKE, TYPE 3"/>
    <property type="match status" value="1"/>
</dbReference>
<dbReference type="NCBIfam" id="TIGR00099">
    <property type="entry name" value="Cof-subfamily"/>
    <property type="match status" value="1"/>
</dbReference>
<sequence>MAIKLFATDLDGTLLNGKKQITEGNKKAFKDLAAAGVIPTIATGRMYDASCRYAQQLELDVPIITYNGALIKSVSGKVYYEGFLEPELVSEIYEYCHKHGYYFQSYQNDKLYFEVYNEKSIGYEQSIGVKGICIGKEIEKLTTGIPKILIVTNSNEESDAVAKSFNEDFAGRAHAAKSQPTYVEIMAPNVNKASGLKRLAEKLGFSMDEVMAIGDANNDVPMLKEAGFSAVMGSAKDDVKACGDVVVGDCEHDGVAEAIYKYVLKTDI</sequence>
<dbReference type="SFLD" id="SFLDS00003">
    <property type="entry name" value="Haloacid_Dehalogenase"/>
    <property type="match status" value="1"/>
</dbReference>
<dbReference type="GO" id="GO:0000287">
    <property type="term" value="F:magnesium ion binding"/>
    <property type="evidence" value="ECO:0007669"/>
    <property type="project" value="TreeGrafter"/>
</dbReference>
<dbReference type="SFLD" id="SFLDG01144">
    <property type="entry name" value="C2.B.4:_PGP_Like"/>
    <property type="match status" value="1"/>
</dbReference>
<dbReference type="SUPFAM" id="SSF56784">
    <property type="entry name" value="HAD-like"/>
    <property type="match status" value="1"/>
</dbReference>
<dbReference type="PANTHER" id="PTHR10000">
    <property type="entry name" value="PHOSPHOSERINE PHOSPHATASE"/>
    <property type="match status" value="1"/>
</dbReference>
<dbReference type="Gene3D" id="3.30.1240.10">
    <property type="match status" value="1"/>
</dbReference>
<dbReference type="Pfam" id="PF08282">
    <property type="entry name" value="Hydrolase_3"/>
    <property type="match status" value="1"/>
</dbReference>
<keyword evidence="2" id="KW-1185">Reference proteome</keyword>
<dbReference type="InterPro" id="IPR006379">
    <property type="entry name" value="HAD-SF_hydro_IIB"/>
</dbReference>
<dbReference type="CDD" id="cd07516">
    <property type="entry name" value="HAD_Pase"/>
    <property type="match status" value="1"/>
</dbReference>
<dbReference type="Proteomes" id="UP000215383">
    <property type="component" value="Chromosome 1"/>
</dbReference>
<dbReference type="GeneID" id="78506821"/>
<dbReference type="SFLD" id="SFLDG01140">
    <property type="entry name" value="C2.B:_Phosphomannomutase_and_P"/>
    <property type="match status" value="1"/>
</dbReference>
<dbReference type="GO" id="GO:0016791">
    <property type="term" value="F:phosphatase activity"/>
    <property type="evidence" value="ECO:0007669"/>
    <property type="project" value="TreeGrafter"/>
</dbReference>
<evidence type="ECO:0000313" key="2">
    <source>
        <dbReference type="Proteomes" id="UP000215383"/>
    </source>
</evidence>
<dbReference type="Gene3D" id="3.40.50.1000">
    <property type="entry name" value="HAD superfamily/HAD-like"/>
    <property type="match status" value="1"/>
</dbReference>
<evidence type="ECO:0000313" key="1">
    <source>
        <dbReference type="EMBL" id="SNU97659.1"/>
    </source>
</evidence>
<dbReference type="InterPro" id="IPR023214">
    <property type="entry name" value="HAD_sf"/>
</dbReference>
<gene>
    <name evidence="1" type="ORF">SAMEA4364220_00796</name>
</gene>
<dbReference type="InterPro" id="IPR036412">
    <property type="entry name" value="HAD-like_sf"/>
</dbReference>
<accession>A0A239TJP6</accession>